<comment type="subcellular location">
    <subcellularLocation>
        <location evidence="1">Membrane</location>
        <topology evidence="1">Multi-pass membrane protein</topology>
    </subcellularLocation>
</comment>
<reference evidence="22 23" key="2">
    <citation type="journal article" date="2019" name="G3 (Bethesda)">
        <title>Hybrid Assembly of the Genome of the Entomopathogenic Nematode Steinernema carpocapsae Identifies the X-Chromosome.</title>
        <authorList>
            <person name="Serra L."/>
            <person name="Macchietto M."/>
            <person name="Macias-Munoz A."/>
            <person name="McGill C.J."/>
            <person name="Rodriguez I.M."/>
            <person name="Rodriguez B."/>
            <person name="Murad R."/>
            <person name="Mortazavi A."/>
        </authorList>
    </citation>
    <scope>NUCLEOTIDE SEQUENCE [LARGE SCALE GENOMIC DNA]</scope>
    <source>
        <strain evidence="22 23">ALL</strain>
    </source>
</reference>
<dbReference type="Pfam" id="PF01222">
    <property type="entry name" value="ERG4_ERG24"/>
    <property type="match status" value="1"/>
</dbReference>
<feature type="transmembrane region" description="Helical" evidence="21">
    <location>
        <begin position="99"/>
        <end position="118"/>
    </location>
</feature>
<feature type="transmembrane region" description="Helical" evidence="21">
    <location>
        <begin position="218"/>
        <end position="236"/>
    </location>
</feature>
<keyword evidence="11" id="KW-0756">Sterol biosynthesis</keyword>
<comment type="catalytic activity">
    <reaction evidence="18">
        <text>cholesterol + NADP(+) = 7-dehydrocholesterol + NADPH + H(+)</text>
        <dbReference type="Rhea" id="RHEA:23984"/>
        <dbReference type="ChEBI" id="CHEBI:15378"/>
        <dbReference type="ChEBI" id="CHEBI:16113"/>
        <dbReference type="ChEBI" id="CHEBI:17759"/>
        <dbReference type="ChEBI" id="CHEBI:57783"/>
        <dbReference type="ChEBI" id="CHEBI:58349"/>
        <dbReference type="EC" id="1.3.1.21"/>
    </reaction>
    <physiologicalReaction direction="right-to-left" evidence="18">
        <dbReference type="Rhea" id="RHEA:23986"/>
    </physiologicalReaction>
</comment>
<sequence>MLRSSFRRSSTIGSSQSSLAGRRSSINQRDLEKIQQALLKSKRDSSPRWLLAAMFTSPLFIFYYNYVVFFCNGSLFTALVANEPEDFVANGLPNFLNPVGWLATGSIVFLQLVFAHILPADEVKVLSADGQKIKKRINGFSSCLLICLLYVLGTGMGLYRGSVFFDNWHHVMGVITICSLAVVLLVWAKTSSDSFEFISDFYYGFDVSEFNVDLRHLVLTRLVMTLWPIYVISALYEHRDMNGSFSDPMIACCVLQLLYITKHMWYEHLAFRPGDAGTDKAGFYRFWMTTVFMVTVYVTPVSILAHSSKGASKSSCVLLSAANLVFQYLRIDVDVQKYEFRVADGNVKIWDKDPFFINAKCRNEAGEGTVKLLLGSGYWGITRHMNYAMELLTFTTWALLPKSFCVLPHFPLVFMAVFLFLRMTRVENECLAKYGHYWIQYCSKVPFRLVPGLY</sequence>
<evidence type="ECO:0000256" key="14">
    <source>
        <dbReference type="ARBA" id="ARBA00023166"/>
    </source>
</evidence>
<evidence type="ECO:0000256" key="1">
    <source>
        <dbReference type="ARBA" id="ARBA00004141"/>
    </source>
</evidence>
<accession>A0A4U5LXE3</accession>
<feature type="transmembrane region" description="Helical" evidence="21">
    <location>
        <begin position="139"/>
        <end position="159"/>
    </location>
</feature>
<dbReference type="InterPro" id="IPR001171">
    <property type="entry name" value="ERG24_DHCR-like"/>
</dbReference>
<evidence type="ECO:0000256" key="4">
    <source>
        <dbReference type="ARBA" id="ARBA00022548"/>
    </source>
</evidence>
<keyword evidence="12" id="KW-0443">Lipid metabolism</keyword>
<evidence type="ECO:0000256" key="17">
    <source>
        <dbReference type="ARBA" id="ARBA00042688"/>
    </source>
</evidence>
<evidence type="ECO:0000256" key="3">
    <source>
        <dbReference type="ARBA" id="ARBA00022516"/>
    </source>
</evidence>
<dbReference type="STRING" id="34508.A0A4U5LXE3"/>
<evidence type="ECO:0000313" key="23">
    <source>
        <dbReference type="Proteomes" id="UP000298663"/>
    </source>
</evidence>
<comment type="caution">
    <text evidence="22">The sequence shown here is derived from an EMBL/GenBank/DDBJ whole genome shotgun (WGS) entry which is preliminary data.</text>
</comment>
<keyword evidence="4" id="KW-0153">Cholesterol metabolism</keyword>
<gene>
    <name evidence="22" type="ORF">L596_028069</name>
</gene>
<keyword evidence="23" id="KW-1185">Reference proteome</keyword>
<evidence type="ECO:0000256" key="11">
    <source>
        <dbReference type="ARBA" id="ARBA00023011"/>
    </source>
</evidence>
<evidence type="ECO:0000256" key="20">
    <source>
        <dbReference type="SAM" id="MobiDB-lite"/>
    </source>
</evidence>
<keyword evidence="7" id="KW-0521">NADP</keyword>
<feature type="region of interest" description="Disordered" evidence="20">
    <location>
        <begin position="1"/>
        <end position="24"/>
    </location>
</feature>
<proteinExistence type="inferred from homology"/>
<keyword evidence="14" id="KW-1207">Sterol metabolism</keyword>
<feature type="transmembrane region" description="Helical" evidence="21">
    <location>
        <begin position="49"/>
        <end position="79"/>
    </location>
</feature>
<evidence type="ECO:0000256" key="16">
    <source>
        <dbReference type="ARBA" id="ARBA00038851"/>
    </source>
</evidence>
<organism evidence="22 23">
    <name type="scientific">Steinernema carpocapsae</name>
    <name type="common">Entomopathogenic nematode</name>
    <dbReference type="NCBI Taxonomy" id="34508"/>
    <lineage>
        <taxon>Eukaryota</taxon>
        <taxon>Metazoa</taxon>
        <taxon>Ecdysozoa</taxon>
        <taxon>Nematoda</taxon>
        <taxon>Chromadorea</taxon>
        <taxon>Rhabditida</taxon>
        <taxon>Tylenchina</taxon>
        <taxon>Panagrolaimomorpha</taxon>
        <taxon>Strongyloidoidea</taxon>
        <taxon>Steinernematidae</taxon>
        <taxon>Steinernema</taxon>
    </lineage>
</organism>
<evidence type="ECO:0000256" key="5">
    <source>
        <dbReference type="ARBA" id="ARBA00022692"/>
    </source>
</evidence>
<keyword evidence="10" id="KW-0560">Oxidoreductase</keyword>
<dbReference type="EC" id="1.3.1.21" evidence="16"/>
<evidence type="ECO:0000256" key="19">
    <source>
        <dbReference type="ARBA" id="ARBA00047826"/>
    </source>
</evidence>
<feature type="transmembrane region" description="Helical" evidence="21">
    <location>
        <begin position="171"/>
        <end position="188"/>
    </location>
</feature>
<evidence type="ECO:0000256" key="8">
    <source>
        <dbReference type="ARBA" id="ARBA00022955"/>
    </source>
</evidence>
<evidence type="ECO:0000256" key="6">
    <source>
        <dbReference type="ARBA" id="ARBA00022778"/>
    </source>
</evidence>
<keyword evidence="9 21" id="KW-1133">Transmembrane helix</keyword>
<dbReference type="PANTHER" id="PTHR21257">
    <property type="entry name" value="DELTA(14)-STEROL REDUCTASE"/>
    <property type="match status" value="1"/>
</dbReference>
<dbReference type="Proteomes" id="UP000298663">
    <property type="component" value="Unassembled WGS sequence"/>
</dbReference>
<dbReference type="GO" id="GO:0047598">
    <property type="term" value="F:7-dehydrocholesterol reductase activity"/>
    <property type="evidence" value="ECO:0007669"/>
    <property type="project" value="UniProtKB-EC"/>
</dbReference>
<keyword evidence="13 21" id="KW-0472">Membrane</keyword>
<dbReference type="GO" id="GO:0016132">
    <property type="term" value="P:brassinosteroid biosynthetic process"/>
    <property type="evidence" value="ECO:0007669"/>
    <property type="project" value="TreeGrafter"/>
</dbReference>
<dbReference type="GO" id="GO:0006695">
    <property type="term" value="P:cholesterol biosynthetic process"/>
    <property type="evidence" value="ECO:0007669"/>
    <property type="project" value="UniProtKB-KW"/>
</dbReference>
<keyword evidence="3" id="KW-0444">Lipid biosynthesis</keyword>
<evidence type="ECO:0000256" key="10">
    <source>
        <dbReference type="ARBA" id="ARBA00023002"/>
    </source>
</evidence>
<evidence type="ECO:0000256" key="21">
    <source>
        <dbReference type="SAM" id="Phobius"/>
    </source>
</evidence>
<evidence type="ECO:0000256" key="13">
    <source>
        <dbReference type="ARBA" id="ARBA00023136"/>
    </source>
</evidence>
<evidence type="ECO:0000256" key="18">
    <source>
        <dbReference type="ARBA" id="ARBA00047795"/>
    </source>
</evidence>
<dbReference type="EMBL" id="AZBU02000011">
    <property type="protein sequence ID" value="TKR60887.1"/>
    <property type="molecule type" value="Genomic_DNA"/>
</dbReference>
<evidence type="ECO:0000256" key="2">
    <source>
        <dbReference type="ARBA" id="ARBA00005402"/>
    </source>
</evidence>
<dbReference type="OrthoDB" id="5326588at2759"/>
<dbReference type="GO" id="GO:0005789">
    <property type="term" value="C:endoplasmic reticulum membrane"/>
    <property type="evidence" value="ECO:0007669"/>
    <property type="project" value="TreeGrafter"/>
</dbReference>
<protein>
    <recommendedName>
        <fullName evidence="16">7-dehydrocholesterol reductase</fullName>
        <ecNumber evidence="16">1.3.1.21</ecNumber>
    </recommendedName>
    <alternativeName>
        <fullName evidence="17">Sterol Delta(7)-reductase</fullName>
    </alternativeName>
</protein>
<feature type="transmembrane region" description="Helical" evidence="21">
    <location>
        <begin position="286"/>
        <end position="305"/>
    </location>
</feature>
<comment type="similarity">
    <text evidence="2">Belongs to the ERG4/ERG24 family.</text>
</comment>
<evidence type="ECO:0000256" key="7">
    <source>
        <dbReference type="ARBA" id="ARBA00022857"/>
    </source>
</evidence>
<comment type="catalytic activity">
    <reaction evidence="19">
        <text>7-dehydrodesmosterol + NADPH + H(+) = desmosterol + NADP(+)</text>
        <dbReference type="Rhea" id="RHEA:46740"/>
        <dbReference type="ChEBI" id="CHEBI:15378"/>
        <dbReference type="ChEBI" id="CHEBI:17737"/>
        <dbReference type="ChEBI" id="CHEBI:27910"/>
        <dbReference type="ChEBI" id="CHEBI:57783"/>
        <dbReference type="ChEBI" id="CHEBI:58349"/>
    </reaction>
    <physiologicalReaction direction="left-to-right" evidence="19">
        <dbReference type="Rhea" id="RHEA:46741"/>
    </physiologicalReaction>
</comment>
<evidence type="ECO:0000256" key="9">
    <source>
        <dbReference type="ARBA" id="ARBA00022989"/>
    </source>
</evidence>
<reference evidence="22 23" key="1">
    <citation type="journal article" date="2015" name="Genome Biol.">
        <title>Comparative genomics of Steinernema reveals deeply conserved gene regulatory networks.</title>
        <authorList>
            <person name="Dillman A.R."/>
            <person name="Macchietto M."/>
            <person name="Porter C.F."/>
            <person name="Rogers A."/>
            <person name="Williams B."/>
            <person name="Antoshechkin I."/>
            <person name="Lee M.M."/>
            <person name="Goodwin Z."/>
            <person name="Lu X."/>
            <person name="Lewis E.E."/>
            <person name="Goodrich-Blair H."/>
            <person name="Stock S.P."/>
            <person name="Adams B.J."/>
            <person name="Sternberg P.W."/>
            <person name="Mortazavi A."/>
        </authorList>
    </citation>
    <scope>NUCLEOTIDE SEQUENCE [LARGE SCALE GENOMIC DNA]</scope>
    <source>
        <strain evidence="22 23">ALL</strain>
    </source>
</reference>
<keyword evidence="5 21" id="KW-0812">Transmembrane</keyword>
<dbReference type="Gene3D" id="1.20.120.1630">
    <property type="match status" value="1"/>
</dbReference>
<dbReference type="PANTHER" id="PTHR21257:SF38">
    <property type="entry name" value="7-DEHYDROCHOLESTEROL REDUCTASE"/>
    <property type="match status" value="1"/>
</dbReference>
<keyword evidence="6" id="KW-0152">Cholesterol biosynthesis</keyword>
<name>A0A4U5LXE3_STECR</name>
<dbReference type="AlphaFoldDB" id="A0A4U5LXE3"/>
<keyword evidence="15" id="KW-0753">Steroid metabolism</keyword>
<evidence type="ECO:0000256" key="15">
    <source>
        <dbReference type="ARBA" id="ARBA00023221"/>
    </source>
</evidence>
<keyword evidence="8" id="KW-0752">Steroid biosynthesis</keyword>
<evidence type="ECO:0000256" key="12">
    <source>
        <dbReference type="ARBA" id="ARBA00023098"/>
    </source>
</evidence>
<feature type="transmembrane region" description="Helical" evidence="21">
    <location>
        <begin position="399"/>
        <end position="421"/>
    </location>
</feature>
<evidence type="ECO:0000313" key="22">
    <source>
        <dbReference type="EMBL" id="TKR60887.1"/>
    </source>
</evidence>